<evidence type="ECO:0000256" key="2">
    <source>
        <dbReference type="ARBA" id="ARBA00022723"/>
    </source>
</evidence>
<reference evidence="4" key="1">
    <citation type="submission" date="2022-11" db="UniProtKB">
        <authorList>
            <consortium name="EnsemblMetazoa"/>
        </authorList>
    </citation>
    <scope>IDENTIFICATION</scope>
</reference>
<dbReference type="GO" id="GO:0046872">
    <property type="term" value="F:metal ion binding"/>
    <property type="evidence" value="ECO:0007669"/>
    <property type="project" value="UniProtKB-KW"/>
</dbReference>
<evidence type="ECO:0000256" key="1">
    <source>
        <dbReference type="ARBA" id="ARBA00001968"/>
    </source>
</evidence>
<dbReference type="Pfam" id="PF13359">
    <property type="entry name" value="DDE_Tnp_4"/>
    <property type="match status" value="1"/>
</dbReference>
<feature type="domain" description="DDE Tnp4" evidence="3">
    <location>
        <begin position="108"/>
        <end position="165"/>
    </location>
</feature>
<organism evidence="4 5">
    <name type="scientific">Patiria miniata</name>
    <name type="common">Bat star</name>
    <name type="synonym">Asterina miniata</name>
    <dbReference type="NCBI Taxonomy" id="46514"/>
    <lineage>
        <taxon>Eukaryota</taxon>
        <taxon>Metazoa</taxon>
        <taxon>Echinodermata</taxon>
        <taxon>Eleutherozoa</taxon>
        <taxon>Asterozoa</taxon>
        <taxon>Asteroidea</taxon>
        <taxon>Valvatacea</taxon>
        <taxon>Valvatida</taxon>
        <taxon>Asterinidae</taxon>
        <taxon>Patiria</taxon>
    </lineage>
</organism>
<keyword evidence="2" id="KW-0479">Metal-binding</keyword>
<dbReference type="OrthoDB" id="6606022at2759"/>
<dbReference type="OMA" id="MDHRILF"/>
<dbReference type="RefSeq" id="XP_038063164.1">
    <property type="nucleotide sequence ID" value="XM_038207236.1"/>
</dbReference>
<evidence type="ECO:0000259" key="3">
    <source>
        <dbReference type="Pfam" id="PF13359"/>
    </source>
</evidence>
<dbReference type="AlphaFoldDB" id="A0A914AIE1"/>
<name>A0A914AIE1_PATMI</name>
<sequence length="170" mass="19822">MTFCFQLIVINDLHRRALRRERLYRDRLNPLENYDETELYRYYRFPRHSILQLTDLISRDLNQTNKNHAVPPVLQVCTALLFYATGVIHNVSGDMSGMIPNTIIKCKTFTNCVIYWAGSTHDSRIFRESAILRSFQHGQVDGYLLGDKGYTLCPYLMTPYINPEGVEQQP</sequence>
<accession>A0A914AIE1</accession>
<dbReference type="EnsemblMetazoa" id="XM_038207236.1">
    <property type="protein sequence ID" value="XP_038063164.1"/>
    <property type="gene ID" value="LOC119733871"/>
</dbReference>
<comment type="cofactor">
    <cofactor evidence="1">
        <name>a divalent metal cation</name>
        <dbReference type="ChEBI" id="CHEBI:60240"/>
    </cofactor>
</comment>
<evidence type="ECO:0000313" key="4">
    <source>
        <dbReference type="EnsemblMetazoa" id="XP_038063164.1"/>
    </source>
</evidence>
<evidence type="ECO:0000313" key="5">
    <source>
        <dbReference type="Proteomes" id="UP000887568"/>
    </source>
</evidence>
<keyword evidence="5" id="KW-1185">Reference proteome</keyword>
<proteinExistence type="predicted"/>
<dbReference type="InterPro" id="IPR027806">
    <property type="entry name" value="HARBI1_dom"/>
</dbReference>
<dbReference type="GeneID" id="119733871"/>
<dbReference type="Proteomes" id="UP000887568">
    <property type="component" value="Unplaced"/>
</dbReference>
<protein>
    <recommendedName>
        <fullName evidence="3">DDE Tnp4 domain-containing protein</fullName>
    </recommendedName>
</protein>